<reference evidence="2 3" key="1">
    <citation type="submission" date="2022-06" db="EMBL/GenBank/DDBJ databases">
        <title>Actinoplanes abujensis sp. nov., isolated from Nigerian arid soil.</title>
        <authorList>
            <person name="Ding P."/>
        </authorList>
    </citation>
    <scope>NUCLEOTIDE SEQUENCE [LARGE SCALE GENOMIC DNA]</scope>
    <source>
        <strain evidence="3">TRM88002</strain>
    </source>
</reference>
<dbReference type="Proteomes" id="UP001523216">
    <property type="component" value="Unassembled WGS sequence"/>
</dbReference>
<organism evidence="2 3">
    <name type="scientific">Paractinoplanes hotanensis</name>
    <dbReference type="NCBI Taxonomy" id="2906497"/>
    <lineage>
        <taxon>Bacteria</taxon>
        <taxon>Bacillati</taxon>
        <taxon>Actinomycetota</taxon>
        <taxon>Actinomycetes</taxon>
        <taxon>Micromonosporales</taxon>
        <taxon>Micromonosporaceae</taxon>
        <taxon>Paractinoplanes</taxon>
    </lineage>
</organism>
<protein>
    <submittedName>
        <fullName evidence="2">SDR family oxidoreductase</fullName>
    </submittedName>
</protein>
<dbReference type="SUPFAM" id="SSF51735">
    <property type="entry name" value="NAD(P)-binding Rossmann-fold domains"/>
    <property type="match status" value="1"/>
</dbReference>
<feature type="domain" description="NAD-dependent epimerase/dehydratase" evidence="1">
    <location>
        <begin position="3"/>
        <end position="212"/>
    </location>
</feature>
<dbReference type="Gene3D" id="3.40.50.720">
    <property type="entry name" value="NAD(P)-binding Rossmann-like Domain"/>
    <property type="match status" value="1"/>
</dbReference>
<proteinExistence type="predicted"/>
<evidence type="ECO:0000313" key="2">
    <source>
        <dbReference type="EMBL" id="MCM4079622.1"/>
    </source>
</evidence>
<comment type="caution">
    <text evidence="2">The sequence shown here is derived from an EMBL/GenBank/DDBJ whole genome shotgun (WGS) entry which is preliminary data.</text>
</comment>
<dbReference type="RefSeq" id="WP_251799471.1">
    <property type="nucleotide sequence ID" value="NZ_JAMQOL010000023.1"/>
</dbReference>
<dbReference type="PANTHER" id="PTHR48079:SF9">
    <property type="entry name" value="PUTATIVE-RELATED"/>
    <property type="match status" value="1"/>
</dbReference>
<evidence type="ECO:0000259" key="1">
    <source>
        <dbReference type="Pfam" id="PF01370"/>
    </source>
</evidence>
<name>A0ABT0Y2A2_9ACTN</name>
<accession>A0ABT0Y2A2</accession>
<evidence type="ECO:0000313" key="3">
    <source>
        <dbReference type="Proteomes" id="UP001523216"/>
    </source>
</evidence>
<dbReference type="InterPro" id="IPR001509">
    <property type="entry name" value="Epimerase_deHydtase"/>
</dbReference>
<dbReference type="InterPro" id="IPR051783">
    <property type="entry name" value="NAD(P)-dependent_oxidoreduct"/>
</dbReference>
<keyword evidence="3" id="KW-1185">Reference proteome</keyword>
<sequence>MRVFVTGASGWIGSAVVPELLKNGHEVTGLARSDDSARRVADAGAAVLRGDLDTLDVLQEGARNSDAVIHLAFVHDFGAFAESLRKDRAAIDAIGDALAGSGRPFAIASGTLGLIPGRVATERDIPDPATAHPRQQSAAAALALTDRQVKPIVVRLAPTVHGEGDQGFVPTLIHRARERGSAGYIGTGANRWTAVHRDDAAILFRLAVEQATAEPAILHAVAEDAVTGREIAEAIGRGLGVPAEPAAPEDLGWIGPMFAADSPASNVLTRERLGWTPTGPTLIDDLASGHYFK</sequence>
<dbReference type="EMBL" id="JAMQOL010000023">
    <property type="protein sequence ID" value="MCM4079622.1"/>
    <property type="molecule type" value="Genomic_DNA"/>
</dbReference>
<dbReference type="InterPro" id="IPR036291">
    <property type="entry name" value="NAD(P)-bd_dom_sf"/>
</dbReference>
<dbReference type="CDD" id="cd05262">
    <property type="entry name" value="SDR_a7"/>
    <property type="match status" value="1"/>
</dbReference>
<dbReference type="PANTHER" id="PTHR48079">
    <property type="entry name" value="PROTEIN YEEZ"/>
    <property type="match status" value="1"/>
</dbReference>
<gene>
    <name evidence="2" type="ORF">LXN57_18765</name>
</gene>
<dbReference type="Pfam" id="PF01370">
    <property type="entry name" value="Epimerase"/>
    <property type="match status" value="1"/>
</dbReference>